<evidence type="ECO:0000313" key="15">
    <source>
        <dbReference type="Proteomes" id="UP000006039"/>
    </source>
</evidence>
<reference evidence="13" key="3">
    <citation type="submission" date="2010-09" db="EMBL/GenBank/DDBJ databases">
        <title>Annotation of Gaeumannomyces graminis var. tritici R3-111a-1.</title>
        <authorList>
            <consortium name="The Broad Institute Genome Sequencing Platform"/>
            <person name="Ma L.-J."/>
            <person name="Dead R."/>
            <person name="Young S.K."/>
            <person name="Zeng Q."/>
            <person name="Gargeya S."/>
            <person name="Fitzgerald M."/>
            <person name="Haas B."/>
            <person name="Abouelleil A."/>
            <person name="Alvarado L."/>
            <person name="Arachchi H.M."/>
            <person name="Berlin A."/>
            <person name="Brown A."/>
            <person name="Chapman S.B."/>
            <person name="Chen Z."/>
            <person name="Dunbar C."/>
            <person name="Freedman E."/>
            <person name="Gearin G."/>
            <person name="Gellesch M."/>
            <person name="Goldberg J."/>
            <person name="Griggs A."/>
            <person name="Gujja S."/>
            <person name="Heiman D."/>
            <person name="Howarth C."/>
            <person name="Larson L."/>
            <person name="Lui A."/>
            <person name="MacDonald P.J.P."/>
            <person name="Mehta T."/>
            <person name="Montmayeur A."/>
            <person name="Murphy C."/>
            <person name="Neiman D."/>
            <person name="Pearson M."/>
            <person name="Priest M."/>
            <person name="Roberts A."/>
            <person name="Saif S."/>
            <person name="Shea T."/>
            <person name="Shenoy N."/>
            <person name="Sisk P."/>
            <person name="Stolte C."/>
            <person name="Sykes S."/>
            <person name="Yandava C."/>
            <person name="Wortman J."/>
            <person name="Nusbaum C."/>
            <person name="Birren B."/>
        </authorList>
    </citation>
    <scope>NUCLEOTIDE SEQUENCE</scope>
    <source>
        <strain evidence="13">R3-111a-1</strain>
    </source>
</reference>
<evidence type="ECO:0000256" key="8">
    <source>
        <dbReference type="ARBA" id="ARBA00022989"/>
    </source>
</evidence>
<proteinExistence type="inferred from homology"/>
<dbReference type="GO" id="GO:0016020">
    <property type="term" value="C:membrane"/>
    <property type="evidence" value="ECO:0007669"/>
    <property type="project" value="UniProtKB-SubCell"/>
</dbReference>
<dbReference type="InterPro" id="IPR044492">
    <property type="entry name" value="P_typ_ATPase_HD_dom"/>
</dbReference>
<dbReference type="FunFam" id="2.70.150.10:FF:000068">
    <property type="entry name" value="Copper resistance-associated P-type ATPase"/>
    <property type="match status" value="1"/>
</dbReference>
<dbReference type="Gene3D" id="2.70.150.10">
    <property type="entry name" value="Calcium-transporting ATPase, cytoplasmic transduction domain A"/>
    <property type="match status" value="1"/>
</dbReference>
<dbReference type="PANTHER" id="PTHR43520">
    <property type="entry name" value="ATP7, ISOFORM B"/>
    <property type="match status" value="1"/>
</dbReference>
<dbReference type="InterPro" id="IPR059000">
    <property type="entry name" value="ATPase_P-type_domA"/>
</dbReference>
<feature type="transmembrane region" description="Helical" evidence="10">
    <location>
        <begin position="746"/>
        <end position="774"/>
    </location>
</feature>
<dbReference type="InterPro" id="IPR018303">
    <property type="entry name" value="ATPase_P-typ_P_site"/>
</dbReference>
<dbReference type="InterPro" id="IPR001757">
    <property type="entry name" value="P_typ_ATPase"/>
</dbReference>
<reference evidence="13" key="2">
    <citation type="submission" date="2010-07" db="EMBL/GenBank/DDBJ databases">
        <authorList>
            <consortium name="The Broad Institute Genome Sequencing Platform"/>
            <consortium name="Broad Institute Genome Sequencing Center for Infectious Disease"/>
            <person name="Ma L.-J."/>
            <person name="Dead R."/>
            <person name="Young S."/>
            <person name="Zeng Q."/>
            <person name="Koehrsen M."/>
            <person name="Alvarado L."/>
            <person name="Berlin A."/>
            <person name="Chapman S.B."/>
            <person name="Chen Z."/>
            <person name="Freedman E."/>
            <person name="Gellesch M."/>
            <person name="Goldberg J."/>
            <person name="Griggs A."/>
            <person name="Gujja S."/>
            <person name="Heilman E.R."/>
            <person name="Heiman D."/>
            <person name="Hepburn T."/>
            <person name="Howarth C."/>
            <person name="Jen D."/>
            <person name="Larson L."/>
            <person name="Mehta T."/>
            <person name="Neiman D."/>
            <person name="Pearson M."/>
            <person name="Roberts A."/>
            <person name="Saif S."/>
            <person name="Shea T."/>
            <person name="Shenoy N."/>
            <person name="Sisk P."/>
            <person name="Stolte C."/>
            <person name="Sykes S."/>
            <person name="Walk T."/>
            <person name="White J."/>
            <person name="Yandava C."/>
            <person name="Haas B."/>
            <person name="Nusbaum C."/>
            <person name="Birren B."/>
        </authorList>
    </citation>
    <scope>NUCLEOTIDE SEQUENCE</scope>
    <source>
        <strain evidence="13">R3-111a-1</strain>
    </source>
</reference>
<dbReference type="Pfam" id="PF00122">
    <property type="entry name" value="E1-E2_ATPase"/>
    <property type="match status" value="1"/>
</dbReference>
<feature type="transmembrane region" description="Helical" evidence="10">
    <location>
        <begin position="703"/>
        <end position="726"/>
    </location>
</feature>
<keyword evidence="15" id="KW-1185">Reference proteome</keyword>
<organism evidence="13">
    <name type="scientific">Gaeumannomyces tritici (strain R3-111a-1)</name>
    <name type="common">Wheat and barley take-all root rot fungus</name>
    <name type="synonym">Gaeumannomyces graminis var. tritici</name>
    <dbReference type="NCBI Taxonomy" id="644352"/>
    <lineage>
        <taxon>Eukaryota</taxon>
        <taxon>Fungi</taxon>
        <taxon>Dikarya</taxon>
        <taxon>Ascomycota</taxon>
        <taxon>Pezizomycotina</taxon>
        <taxon>Sordariomycetes</taxon>
        <taxon>Sordariomycetidae</taxon>
        <taxon>Magnaporthales</taxon>
        <taxon>Magnaporthaceae</taxon>
        <taxon>Gaeumannomyces</taxon>
    </lineage>
</organism>
<dbReference type="Gene3D" id="3.40.1110.10">
    <property type="entry name" value="Calcium-transporting ATPase, cytoplasmic domain N"/>
    <property type="match status" value="1"/>
</dbReference>
<reference evidence="15" key="1">
    <citation type="submission" date="2010-07" db="EMBL/GenBank/DDBJ databases">
        <title>The genome sequence of Gaeumannomyces graminis var. tritici strain R3-111a-1.</title>
        <authorList>
            <consortium name="The Broad Institute Genome Sequencing Platform"/>
            <person name="Ma L.-J."/>
            <person name="Dead R."/>
            <person name="Young S."/>
            <person name="Zeng Q."/>
            <person name="Koehrsen M."/>
            <person name="Alvarado L."/>
            <person name="Berlin A."/>
            <person name="Chapman S.B."/>
            <person name="Chen Z."/>
            <person name="Freedman E."/>
            <person name="Gellesch M."/>
            <person name="Goldberg J."/>
            <person name="Griggs A."/>
            <person name="Gujja S."/>
            <person name="Heilman E.R."/>
            <person name="Heiman D."/>
            <person name="Hepburn T."/>
            <person name="Howarth C."/>
            <person name="Jen D."/>
            <person name="Larson L."/>
            <person name="Mehta T."/>
            <person name="Neiman D."/>
            <person name="Pearson M."/>
            <person name="Roberts A."/>
            <person name="Saif S."/>
            <person name="Shea T."/>
            <person name="Shenoy N."/>
            <person name="Sisk P."/>
            <person name="Stolte C."/>
            <person name="Sykes S."/>
            <person name="Walk T."/>
            <person name="White J."/>
            <person name="Yandava C."/>
            <person name="Haas B."/>
            <person name="Nusbaum C."/>
            <person name="Birren B."/>
        </authorList>
    </citation>
    <scope>NUCLEOTIDE SEQUENCE [LARGE SCALE GENOMIC DNA]</scope>
    <source>
        <strain evidence="15">R3-111a-1</strain>
    </source>
</reference>
<dbReference type="eggNOG" id="KOG0207">
    <property type="taxonomic scope" value="Eukaryota"/>
</dbReference>
<feature type="compositionally biased region" description="Basic and acidic residues" evidence="11">
    <location>
        <begin position="111"/>
        <end position="120"/>
    </location>
</feature>
<dbReference type="EMBL" id="GL385398">
    <property type="protein sequence ID" value="EJT73862.1"/>
    <property type="molecule type" value="Genomic_DNA"/>
</dbReference>
<dbReference type="InterPro" id="IPR006121">
    <property type="entry name" value="HMA_dom"/>
</dbReference>
<keyword evidence="7" id="KW-1278">Translocase</keyword>
<dbReference type="PROSITE" id="PS00154">
    <property type="entry name" value="ATPASE_E1_E2"/>
    <property type="match status" value="1"/>
</dbReference>
<feature type="transmembrane region" description="Helical" evidence="10">
    <location>
        <begin position="400"/>
        <end position="424"/>
    </location>
</feature>
<dbReference type="EnsemblFungi" id="EJT73862">
    <property type="protein sequence ID" value="EJT73862"/>
    <property type="gene ID" value="GGTG_07717"/>
</dbReference>
<evidence type="ECO:0000256" key="6">
    <source>
        <dbReference type="ARBA" id="ARBA00022840"/>
    </source>
</evidence>
<dbReference type="InterPro" id="IPR017969">
    <property type="entry name" value="Heavy-metal-associated_CS"/>
</dbReference>
<dbReference type="VEuPathDB" id="FungiDB:GGTG_07717"/>
<dbReference type="PRINTS" id="PR00119">
    <property type="entry name" value="CATATPASE"/>
</dbReference>
<gene>
    <name evidence="14" type="primary">20348175</name>
    <name evidence="13" type="ORF">GGTG_07717</name>
</gene>
<evidence type="ECO:0000256" key="9">
    <source>
        <dbReference type="ARBA" id="ARBA00023136"/>
    </source>
</evidence>
<dbReference type="InterPro" id="IPR027256">
    <property type="entry name" value="P-typ_ATPase_IB"/>
</dbReference>
<feature type="transmembrane region" description="Helical" evidence="10">
    <location>
        <begin position="530"/>
        <end position="548"/>
    </location>
</feature>
<dbReference type="HOGENOM" id="CLU_001771_0_2_1"/>
<evidence type="ECO:0000256" key="10">
    <source>
        <dbReference type="RuleBase" id="RU362081"/>
    </source>
</evidence>
<feature type="region of interest" description="Disordered" evidence="11">
    <location>
        <begin position="101"/>
        <end position="123"/>
    </location>
</feature>
<evidence type="ECO:0000256" key="2">
    <source>
        <dbReference type="ARBA" id="ARBA00006024"/>
    </source>
</evidence>
<reference evidence="14" key="4">
    <citation type="journal article" date="2015" name="G3 (Bethesda)">
        <title>Genome sequences of three phytopathogenic species of the Magnaporthaceae family of fungi.</title>
        <authorList>
            <person name="Okagaki L.H."/>
            <person name="Nunes C.C."/>
            <person name="Sailsbery J."/>
            <person name="Clay B."/>
            <person name="Brown D."/>
            <person name="John T."/>
            <person name="Oh Y."/>
            <person name="Young N."/>
            <person name="Fitzgerald M."/>
            <person name="Haas B.J."/>
            <person name="Zeng Q."/>
            <person name="Young S."/>
            <person name="Adiconis X."/>
            <person name="Fan L."/>
            <person name="Levin J.Z."/>
            <person name="Mitchell T.K."/>
            <person name="Okubara P.A."/>
            <person name="Farman M.L."/>
            <person name="Kohn L.M."/>
            <person name="Birren B."/>
            <person name="Ma L.-J."/>
            <person name="Dean R.A."/>
        </authorList>
    </citation>
    <scope>NUCLEOTIDE SEQUENCE</scope>
    <source>
        <strain evidence="14">R3-111a-1</strain>
    </source>
</reference>
<keyword evidence="3 10" id="KW-0812">Transmembrane</keyword>
<dbReference type="InterPro" id="IPR023299">
    <property type="entry name" value="ATPase_P-typ_cyto_dom_N"/>
</dbReference>
<dbReference type="CDD" id="cd00371">
    <property type="entry name" value="HMA"/>
    <property type="match status" value="2"/>
</dbReference>
<evidence type="ECO:0000313" key="13">
    <source>
        <dbReference type="EMBL" id="EJT73862.1"/>
    </source>
</evidence>
<dbReference type="SUPFAM" id="SSF81665">
    <property type="entry name" value="Calcium ATPase, transmembrane domain M"/>
    <property type="match status" value="1"/>
</dbReference>
<dbReference type="InterPro" id="IPR036163">
    <property type="entry name" value="HMA_dom_sf"/>
</dbReference>
<dbReference type="SUPFAM" id="SSF55008">
    <property type="entry name" value="HMA, heavy metal-associated domain"/>
    <property type="match status" value="2"/>
</dbReference>
<dbReference type="GeneID" id="20348175"/>
<feature type="region of interest" description="Disordered" evidence="11">
    <location>
        <begin position="575"/>
        <end position="594"/>
    </location>
</feature>
<dbReference type="InterPro" id="IPR036412">
    <property type="entry name" value="HAD-like_sf"/>
</dbReference>
<dbReference type="Proteomes" id="UP000006039">
    <property type="component" value="Unassembled WGS sequence"/>
</dbReference>
<dbReference type="SFLD" id="SFLDS00003">
    <property type="entry name" value="Haloacid_Dehalogenase"/>
    <property type="match status" value="1"/>
</dbReference>
<dbReference type="RefSeq" id="XP_009223806.1">
    <property type="nucleotide sequence ID" value="XM_009225542.1"/>
</dbReference>
<dbReference type="FunFam" id="3.30.70.100:FF:000043">
    <property type="entry name" value="Copper-transporting ATPase 2"/>
    <property type="match status" value="1"/>
</dbReference>
<dbReference type="Gene3D" id="3.40.50.1000">
    <property type="entry name" value="HAD superfamily/HAD-like"/>
    <property type="match status" value="1"/>
</dbReference>
<dbReference type="NCBIfam" id="TIGR01525">
    <property type="entry name" value="ATPase-IB_hvy"/>
    <property type="match status" value="1"/>
</dbReference>
<dbReference type="OrthoDB" id="432719at2759"/>
<dbReference type="CDD" id="cd02094">
    <property type="entry name" value="P-type_ATPase_Cu-like"/>
    <property type="match status" value="1"/>
</dbReference>
<feature type="transmembrane region" description="Helical" evidence="10">
    <location>
        <begin position="489"/>
        <end position="510"/>
    </location>
</feature>
<reference evidence="14" key="5">
    <citation type="submission" date="2018-04" db="UniProtKB">
        <authorList>
            <consortium name="EnsemblFungi"/>
        </authorList>
    </citation>
    <scope>IDENTIFICATION</scope>
    <source>
        <strain evidence="14">R3-111a-1</strain>
    </source>
</reference>
<feature type="region of interest" description="Disordered" evidence="11">
    <location>
        <begin position="157"/>
        <end position="202"/>
    </location>
</feature>
<dbReference type="NCBIfam" id="TIGR01494">
    <property type="entry name" value="ATPase_P-type"/>
    <property type="match status" value="2"/>
</dbReference>
<name>J3P2H0_GAET3</name>
<comment type="subcellular location">
    <subcellularLocation>
        <location evidence="1">Membrane</location>
        <topology evidence="1">Multi-pass membrane protein</topology>
    </subcellularLocation>
</comment>
<dbReference type="AlphaFoldDB" id="J3P2H0"/>
<keyword evidence="5 10" id="KW-0547">Nucleotide-binding</keyword>
<dbReference type="SFLD" id="SFLDF00027">
    <property type="entry name" value="p-type_atpase"/>
    <property type="match status" value="1"/>
</dbReference>
<evidence type="ECO:0000256" key="11">
    <source>
        <dbReference type="SAM" id="MobiDB-lite"/>
    </source>
</evidence>
<dbReference type="PROSITE" id="PS01047">
    <property type="entry name" value="HMA_1"/>
    <property type="match status" value="1"/>
</dbReference>
<dbReference type="SUPFAM" id="SSF81653">
    <property type="entry name" value="Calcium ATPase, transduction domain A"/>
    <property type="match status" value="1"/>
</dbReference>
<keyword evidence="9 10" id="KW-0472">Membrane</keyword>
<dbReference type="InterPro" id="IPR023214">
    <property type="entry name" value="HAD_sf"/>
</dbReference>
<evidence type="ECO:0000313" key="14">
    <source>
        <dbReference type="EnsemblFungi" id="EJT73862"/>
    </source>
</evidence>
<dbReference type="PROSITE" id="PS50846">
    <property type="entry name" value="HMA_2"/>
    <property type="match status" value="1"/>
</dbReference>
<evidence type="ECO:0000259" key="12">
    <source>
        <dbReference type="PROSITE" id="PS50846"/>
    </source>
</evidence>
<dbReference type="GO" id="GO:0016887">
    <property type="term" value="F:ATP hydrolysis activity"/>
    <property type="evidence" value="ECO:0007669"/>
    <property type="project" value="InterPro"/>
</dbReference>
<dbReference type="Gene3D" id="3.30.70.100">
    <property type="match status" value="2"/>
</dbReference>
<feature type="transmembrane region" description="Helical" evidence="10">
    <location>
        <begin position="1142"/>
        <end position="1162"/>
    </location>
</feature>
<keyword evidence="6 10" id="KW-0067">ATP-binding</keyword>
<dbReference type="STRING" id="644352.J3P2H0"/>
<accession>J3P2H0</accession>
<evidence type="ECO:0000256" key="5">
    <source>
        <dbReference type="ARBA" id="ARBA00022741"/>
    </source>
</evidence>
<dbReference type="Pfam" id="PF00702">
    <property type="entry name" value="Hydrolase"/>
    <property type="match status" value="1"/>
</dbReference>
<protein>
    <submittedName>
        <fullName evidence="13">Copper-transporting ATPase 1</fullName>
    </submittedName>
</protein>
<evidence type="ECO:0000256" key="7">
    <source>
        <dbReference type="ARBA" id="ARBA00022967"/>
    </source>
</evidence>
<dbReference type="GO" id="GO:0005507">
    <property type="term" value="F:copper ion binding"/>
    <property type="evidence" value="ECO:0007669"/>
    <property type="project" value="TreeGrafter"/>
</dbReference>
<dbReference type="PANTHER" id="PTHR43520:SF32">
    <property type="entry name" value="COPPER RESISTANCE P-TYPE ATPASE (EUROFUNG)"/>
    <property type="match status" value="1"/>
</dbReference>
<dbReference type="GO" id="GO:0005524">
    <property type="term" value="F:ATP binding"/>
    <property type="evidence" value="ECO:0007669"/>
    <property type="project" value="UniProtKB-UniRule"/>
</dbReference>
<dbReference type="InterPro" id="IPR008250">
    <property type="entry name" value="ATPase_P-typ_transduc_dom_A_sf"/>
</dbReference>
<dbReference type="GO" id="GO:0043682">
    <property type="term" value="F:P-type divalent copper transporter activity"/>
    <property type="evidence" value="ECO:0007669"/>
    <property type="project" value="TreeGrafter"/>
</dbReference>
<evidence type="ECO:0000256" key="1">
    <source>
        <dbReference type="ARBA" id="ARBA00004141"/>
    </source>
</evidence>
<feature type="domain" description="HMA" evidence="12">
    <location>
        <begin position="221"/>
        <end position="286"/>
    </location>
</feature>
<keyword evidence="4 10" id="KW-0479">Metal-binding</keyword>
<keyword evidence="8 10" id="KW-1133">Transmembrane helix</keyword>
<evidence type="ECO:0000256" key="4">
    <source>
        <dbReference type="ARBA" id="ARBA00022723"/>
    </source>
</evidence>
<dbReference type="SFLD" id="SFLDG00002">
    <property type="entry name" value="C1.7:_P-type_atpase_like"/>
    <property type="match status" value="1"/>
</dbReference>
<dbReference type="GO" id="GO:0055070">
    <property type="term" value="P:copper ion homeostasis"/>
    <property type="evidence" value="ECO:0007669"/>
    <property type="project" value="TreeGrafter"/>
</dbReference>
<feature type="transmembrane region" description="Helical" evidence="10">
    <location>
        <begin position="444"/>
        <end position="468"/>
    </location>
</feature>
<sequence>MASSHTARRSTDPAVTSFLLGNLHCPTCVSAIKDVLHASCGGQIKWVSPNIVTAVVTVEHDPDAPISTMAAQLEQAGFRVCGITSTLGEYEVPGAHAAAATTAAGTGGDGAADRARDKGKQPALSLSGWLRSPVFGSRSPADRRDAHLKNCEECRRKSISSATGPESKGETAIDSIASPSHPAVKYQAASKDEGLSSSSKHPIGMSTKSFVTTDVEDAPVWRATLAIGGMTCAACSNTITQDLKQRDWISNITVNLLTNSATIDFLDKDKTDDIVEAVESLGYDAAVDSVVVIQESDDAARQERTVEIAVQGMYCEHCPSRVTRSLAPFASQYSLTIDKEPTRQHPILRATYVPQPPGLTIRKIIAAIEASDPVFSASIHHPPTLEERSKEIQRRHQRQILYRVIFTGMVCVPTFVLGVVYMSLVPDSNGDKHHLMLPWTSGISRLQMALFIMATPVYFFAADVFHVRAFKEIWALWRRGSRTPVLQRFYRFGSMNTLMSLGTTIAYVSSTSQLIAAAAYRPSTVSDSNFYFDAVVFLTFFLLLGRLIESYSKSKTGSAVEALGKLRPTTAILVESQASPTDPGGRDDEKGDANPTVLVTDTVVKTDLLDLGDIVRIPHGSSPPADGVVVQGTSSFDESSLTGESRPIRKSPGDAIYAGTVNKDGPVLARVTGASGHSMLDQIVRVVREGQARRAPLEQFADLLTTYFVPCVTLIAILTWIIWLALGLTGSIEGHFLDVTSGGWVAFSLQFAISVFVVACPCGIALAAPTAIFVGGGLAARHGILAKGGGLAFETASRISCVVFDKTGTLTVGGEPKITDSEFFLAERDETEKKQVLLAAVKAIEENSSHTVAKALVSFCAEQPLPAGGTIDDVQEIPGKGMKGAYVPGDGSPAFDIIVGNMALMDQFSAPAPEGLHKTITAWTEGAKSVALVASRLHSQVPGDDEKGASNTAPFSICAAFAMSDPVRPEARAVVAALRQRGLQVYMLSGDNAATARAVGARVGIEADNVLAEVLPAQKAEQIKRLQAMAAEPVSSKKQQRRAIVAMVGDGVNDAPALAQADVGVAVGSGSDVAISSAGFVLVHSDLRNVVTLLELSAAVFRRIKLNFGWALVYNVLAVPVAAGVLYPVTTQMGQHVRFNPVWASLAMALSSISVVLSSLALGTRWWAVGFRASRVGVAADDGVAPLEGVVVVSSEAGEDKV</sequence>
<comment type="similarity">
    <text evidence="2 10">Belongs to the cation transport ATPase (P-type) (TC 3.A.3) family. Type IB subfamily.</text>
</comment>
<dbReference type="Pfam" id="PF00403">
    <property type="entry name" value="HMA"/>
    <property type="match status" value="1"/>
</dbReference>
<dbReference type="InterPro" id="IPR023298">
    <property type="entry name" value="ATPase_P-typ_TM_dom_sf"/>
</dbReference>
<dbReference type="SUPFAM" id="SSF56784">
    <property type="entry name" value="HAD-like"/>
    <property type="match status" value="1"/>
</dbReference>
<feature type="transmembrane region" description="Helical" evidence="10">
    <location>
        <begin position="1111"/>
        <end position="1130"/>
    </location>
</feature>
<evidence type="ECO:0000256" key="3">
    <source>
        <dbReference type="ARBA" id="ARBA00022692"/>
    </source>
</evidence>